<proteinExistence type="predicted"/>
<evidence type="ECO:0000313" key="2">
    <source>
        <dbReference type="EMBL" id="TDO47799.1"/>
    </source>
</evidence>
<dbReference type="InterPro" id="IPR013154">
    <property type="entry name" value="ADH-like_N"/>
</dbReference>
<dbReference type="AlphaFoldDB" id="A0A4R6KC83"/>
<feature type="domain" description="Alcohol dehydrogenase-like N-terminal" evidence="1">
    <location>
        <begin position="4"/>
        <end position="64"/>
    </location>
</feature>
<comment type="caution">
    <text evidence="2">The sequence shown here is derived from an EMBL/GenBank/DDBJ whole genome shotgun (WGS) entry which is preliminary data.</text>
</comment>
<dbReference type="PANTHER" id="PTHR11695">
    <property type="entry name" value="ALCOHOL DEHYDROGENASE RELATED"/>
    <property type="match status" value="1"/>
</dbReference>
<dbReference type="InterPro" id="IPR050700">
    <property type="entry name" value="YIM1/Zinc_Alcohol_DH_Fams"/>
</dbReference>
<evidence type="ECO:0000313" key="3">
    <source>
        <dbReference type="Proteomes" id="UP000295388"/>
    </source>
</evidence>
<name>A0A4R6KC83_9ACTN</name>
<protein>
    <submittedName>
        <fullName evidence="2">Alcohol dehydrogenase-like protein</fullName>
    </submittedName>
</protein>
<sequence>MLSHEYPLVLGRDAAGVVEAIGAGVDHVQVGDEVFGHVLLAPPVQAGTLADYALLPAASVTVKPAELDFVTAAALPLAGAAAVAAVDAISPEPYPQVSGSSSM</sequence>
<dbReference type="InterPro" id="IPR011032">
    <property type="entry name" value="GroES-like_sf"/>
</dbReference>
<dbReference type="Pfam" id="PF08240">
    <property type="entry name" value="ADH_N"/>
    <property type="match status" value="1"/>
</dbReference>
<evidence type="ECO:0000259" key="1">
    <source>
        <dbReference type="Pfam" id="PF08240"/>
    </source>
</evidence>
<reference evidence="2 3" key="1">
    <citation type="submission" date="2019-03" db="EMBL/GenBank/DDBJ databases">
        <title>Genomic Encyclopedia of Type Strains, Phase III (KMG-III): the genomes of soil and plant-associated and newly described type strains.</title>
        <authorList>
            <person name="Whitman W."/>
        </authorList>
    </citation>
    <scope>NUCLEOTIDE SEQUENCE [LARGE SCALE GENOMIC DNA]</scope>
    <source>
        <strain evidence="2 3">VKM Ac-2527</strain>
    </source>
</reference>
<dbReference type="SUPFAM" id="SSF50129">
    <property type="entry name" value="GroES-like"/>
    <property type="match status" value="1"/>
</dbReference>
<dbReference type="EMBL" id="SNWQ01000008">
    <property type="protein sequence ID" value="TDO47799.1"/>
    <property type="molecule type" value="Genomic_DNA"/>
</dbReference>
<gene>
    <name evidence="2" type="ORF">EV643_108113</name>
</gene>
<keyword evidence="3" id="KW-1185">Reference proteome</keyword>
<organism evidence="2 3">
    <name type="scientific">Kribbella caucasensis</name>
    <dbReference type="NCBI Taxonomy" id="2512215"/>
    <lineage>
        <taxon>Bacteria</taxon>
        <taxon>Bacillati</taxon>
        <taxon>Actinomycetota</taxon>
        <taxon>Actinomycetes</taxon>
        <taxon>Propionibacteriales</taxon>
        <taxon>Kribbellaceae</taxon>
        <taxon>Kribbella</taxon>
    </lineage>
</organism>
<dbReference type="Proteomes" id="UP000295388">
    <property type="component" value="Unassembled WGS sequence"/>
</dbReference>
<accession>A0A4R6KC83</accession>
<dbReference type="PANTHER" id="PTHR11695:SF294">
    <property type="entry name" value="RETICULON-4-INTERACTING PROTEIN 1, MITOCHONDRIAL"/>
    <property type="match status" value="1"/>
</dbReference>
<dbReference type="Gene3D" id="3.90.180.10">
    <property type="entry name" value="Medium-chain alcohol dehydrogenases, catalytic domain"/>
    <property type="match status" value="1"/>
</dbReference>